<proteinExistence type="predicted"/>
<sequence length="259" mass="29944">MIKKGLPYQQAVEWRKLKVEQKIRRLPNGIWDNQKTAKNWIFATLDTIRGFKRAREANDIKKMAKLYRKYVKEAYKNKGGQQEFFYKVGGLSSLMANPRDYLSKQGSAAAVLRFALQDLIDLTNPDALDPLEVELNYWTVEDNARYHIFKALDTIRGFKKAREANDIKKMTKLYRKYVKEAYKNKGGQVTFFYDVGGLKGLMGCPRKYLAKTNSPAALLRFALEGLIDLTNPDALDPEEVDHDYWTDPDNALYHIFKAL</sequence>
<dbReference type="AlphaFoldDB" id="X1UCQ2"/>
<feature type="non-terminal residue" evidence="1">
    <location>
        <position position="259"/>
    </location>
</feature>
<comment type="caution">
    <text evidence="1">The sequence shown here is derived from an EMBL/GenBank/DDBJ whole genome shotgun (WGS) entry which is preliminary data.</text>
</comment>
<name>X1UCQ2_9ZZZZ</name>
<protein>
    <submittedName>
        <fullName evidence="1">Uncharacterized protein</fullName>
    </submittedName>
</protein>
<gene>
    <name evidence="1" type="ORF">S12H4_30007</name>
</gene>
<reference evidence="1" key="1">
    <citation type="journal article" date="2014" name="Front. Microbiol.">
        <title>High frequency of phylogenetically diverse reductive dehalogenase-homologous genes in deep subseafloor sedimentary metagenomes.</title>
        <authorList>
            <person name="Kawai M."/>
            <person name="Futagami T."/>
            <person name="Toyoda A."/>
            <person name="Takaki Y."/>
            <person name="Nishi S."/>
            <person name="Hori S."/>
            <person name="Arai W."/>
            <person name="Tsubouchi T."/>
            <person name="Morono Y."/>
            <person name="Uchiyama I."/>
            <person name="Ito T."/>
            <person name="Fujiyama A."/>
            <person name="Inagaki F."/>
            <person name="Takami H."/>
        </authorList>
    </citation>
    <scope>NUCLEOTIDE SEQUENCE</scope>
    <source>
        <strain evidence="1">Expedition CK06-06</strain>
    </source>
</reference>
<organism evidence="1">
    <name type="scientific">marine sediment metagenome</name>
    <dbReference type="NCBI Taxonomy" id="412755"/>
    <lineage>
        <taxon>unclassified sequences</taxon>
        <taxon>metagenomes</taxon>
        <taxon>ecological metagenomes</taxon>
    </lineage>
</organism>
<evidence type="ECO:0000313" key="1">
    <source>
        <dbReference type="EMBL" id="GAJ01352.1"/>
    </source>
</evidence>
<dbReference type="EMBL" id="BARW01017358">
    <property type="protein sequence ID" value="GAJ01352.1"/>
    <property type="molecule type" value="Genomic_DNA"/>
</dbReference>
<accession>X1UCQ2</accession>